<proteinExistence type="inferred from homology"/>
<dbReference type="NCBIfam" id="TIGR01494">
    <property type="entry name" value="ATPase_P-type"/>
    <property type="match status" value="1"/>
</dbReference>
<dbReference type="InterPro" id="IPR051014">
    <property type="entry name" value="Cation_Transport_ATPase_IB"/>
</dbReference>
<name>A0A2S0MU39_9RHOB</name>
<dbReference type="NCBIfam" id="TIGR01512">
    <property type="entry name" value="ATPase-IB2_Cd"/>
    <property type="match status" value="1"/>
</dbReference>
<dbReference type="InterPro" id="IPR044492">
    <property type="entry name" value="P_typ_ATPase_HD_dom"/>
</dbReference>
<feature type="transmembrane region" description="Helical" evidence="14">
    <location>
        <begin position="448"/>
        <end position="472"/>
    </location>
</feature>
<keyword evidence="9" id="KW-1278">Translocase</keyword>
<dbReference type="GO" id="GO:0005886">
    <property type="term" value="C:plasma membrane"/>
    <property type="evidence" value="ECO:0007669"/>
    <property type="project" value="UniProtKB-SubCell"/>
</dbReference>
<dbReference type="Gene3D" id="2.70.150.10">
    <property type="entry name" value="Calcium-transporting ATPase, cytoplasmic transduction domain A"/>
    <property type="match status" value="1"/>
</dbReference>
<dbReference type="Gene3D" id="3.40.50.1000">
    <property type="entry name" value="HAD superfamily/HAD-like"/>
    <property type="match status" value="1"/>
</dbReference>
<evidence type="ECO:0000256" key="9">
    <source>
        <dbReference type="ARBA" id="ARBA00022967"/>
    </source>
</evidence>
<dbReference type="GO" id="GO:0005524">
    <property type="term" value="F:ATP binding"/>
    <property type="evidence" value="ECO:0007669"/>
    <property type="project" value="UniProtKB-UniRule"/>
</dbReference>
<dbReference type="GO" id="GO:0016887">
    <property type="term" value="F:ATP hydrolysis activity"/>
    <property type="evidence" value="ECO:0007669"/>
    <property type="project" value="InterPro"/>
</dbReference>
<dbReference type="SFLD" id="SFLDF00027">
    <property type="entry name" value="p-type_atpase"/>
    <property type="match status" value="1"/>
</dbReference>
<dbReference type="NCBIfam" id="TIGR01525">
    <property type="entry name" value="ATPase-IB_hvy"/>
    <property type="match status" value="1"/>
</dbReference>
<dbReference type="Gene3D" id="3.30.70.100">
    <property type="match status" value="2"/>
</dbReference>
<dbReference type="InterPro" id="IPR018303">
    <property type="entry name" value="ATPase_P-typ_P_site"/>
</dbReference>
<evidence type="ECO:0000256" key="1">
    <source>
        <dbReference type="ARBA" id="ARBA00004651"/>
    </source>
</evidence>
<feature type="transmembrane region" description="Helical" evidence="14">
    <location>
        <begin position="196"/>
        <end position="215"/>
    </location>
</feature>
<protein>
    <recommendedName>
        <fullName evidence="12">P-type Zn(2+) transporter</fullName>
        <ecNumber evidence="12">7.2.2.12</ecNumber>
    </recommendedName>
</protein>
<evidence type="ECO:0000313" key="17">
    <source>
        <dbReference type="EMBL" id="AVO39395.1"/>
    </source>
</evidence>
<dbReference type="PRINTS" id="PR00119">
    <property type="entry name" value="CATATPASE"/>
</dbReference>
<dbReference type="GO" id="GO:0015086">
    <property type="term" value="F:cadmium ion transmembrane transporter activity"/>
    <property type="evidence" value="ECO:0007669"/>
    <property type="project" value="TreeGrafter"/>
</dbReference>
<evidence type="ECO:0000256" key="10">
    <source>
        <dbReference type="ARBA" id="ARBA00022989"/>
    </source>
</evidence>
<evidence type="ECO:0000256" key="6">
    <source>
        <dbReference type="ARBA" id="ARBA00022723"/>
    </source>
</evidence>
<feature type="transmembrane region" description="Helical" evidence="14">
    <location>
        <begin position="421"/>
        <end position="442"/>
    </location>
</feature>
<feature type="transmembrane region" description="Helical" evidence="14">
    <location>
        <begin position="247"/>
        <end position="265"/>
    </location>
</feature>
<comment type="catalytic activity">
    <reaction evidence="13">
        <text>Zn(2+)(in) + ATP + H2O = Zn(2+)(out) + ADP + phosphate + H(+)</text>
        <dbReference type="Rhea" id="RHEA:20621"/>
        <dbReference type="ChEBI" id="CHEBI:15377"/>
        <dbReference type="ChEBI" id="CHEBI:15378"/>
        <dbReference type="ChEBI" id="CHEBI:29105"/>
        <dbReference type="ChEBI" id="CHEBI:30616"/>
        <dbReference type="ChEBI" id="CHEBI:43474"/>
        <dbReference type="ChEBI" id="CHEBI:456216"/>
        <dbReference type="EC" id="7.2.2.12"/>
    </reaction>
</comment>
<evidence type="ECO:0000256" key="5">
    <source>
        <dbReference type="ARBA" id="ARBA00022692"/>
    </source>
</evidence>
<evidence type="ECO:0000256" key="14">
    <source>
        <dbReference type="RuleBase" id="RU362081"/>
    </source>
</evidence>
<dbReference type="NCBIfam" id="TIGR01511">
    <property type="entry name" value="ATPase-IB1_Cu"/>
    <property type="match status" value="1"/>
</dbReference>
<dbReference type="CDD" id="cd00371">
    <property type="entry name" value="HMA"/>
    <property type="match status" value="2"/>
</dbReference>
<keyword evidence="11 14" id="KW-0472">Membrane</keyword>
<dbReference type="EMBL" id="CP027665">
    <property type="protein sequence ID" value="AVO39395.1"/>
    <property type="molecule type" value="Genomic_DNA"/>
</dbReference>
<dbReference type="PANTHER" id="PTHR48085">
    <property type="entry name" value="CADMIUM/ZINC-TRANSPORTING ATPASE HMA2-RELATED"/>
    <property type="match status" value="1"/>
</dbReference>
<dbReference type="InterPro" id="IPR006121">
    <property type="entry name" value="HMA_dom"/>
</dbReference>
<dbReference type="SFLD" id="SFLDG00002">
    <property type="entry name" value="C1.7:_P-type_atpase_like"/>
    <property type="match status" value="1"/>
</dbReference>
<evidence type="ECO:0000259" key="16">
    <source>
        <dbReference type="PROSITE" id="PS50846"/>
    </source>
</evidence>
<evidence type="ECO:0000256" key="11">
    <source>
        <dbReference type="ARBA" id="ARBA00023136"/>
    </source>
</evidence>
<evidence type="ECO:0000256" key="3">
    <source>
        <dbReference type="ARBA" id="ARBA00022475"/>
    </source>
</evidence>
<keyword evidence="17" id="KW-0378">Hydrolase</keyword>
<feature type="transmembrane region" description="Helical" evidence="14">
    <location>
        <begin position="221"/>
        <end position="240"/>
    </location>
</feature>
<comment type="similarity">
    <text evidence="2 14">Belongs to the cation transport ATPase (P-type) (TC 3.A.3) family. Type IB subfamily.</text>
</comment>
<dbReference type="PROSITE" id="PS01047">
    <property type="entry name" value="HMA_1"/>
    <property type="match status" value="1"/>
</dbReference>
<evidence type="ECO:0000256" key="4">
    <source>
        <dbReference type="ARBA" id="ARBA00022553"/>
    </source>
</evidence>
<evidence type="ECO:0000256" key="12">
    <source>
        <dbReference type="ARBA" id="ARBA00039097"/>
    </source>
</evidence>
<dbReference type="InterPro" id="IPR036163">
    <property type="entry name" value="HMA_dom_sf"/>
</dbReference>
<feature type="domain" description="HMA" evidence="16">
    <location>
        <begin position="9"/>
        <end position="75"/>
    </location>
</feature>
<dbReference type="SUPFAM" id="SSF55008">
    <property type="entry name" value="HMA, heavy metal-associated domain"/>
    <property type="match status" value="2"/>
</dbReference>
<dbReference type="PROSITE" id="PS50846">
    <property type="entry name" value="HMA_2"/>
    <property type="match status" value="2"/>
</dbReference>
<dbReference type="InterPro" id="IPR023299">
    <property type="entry name" value="ATPase_P-typ_cyto_dom_N"/>
</dbReference>
<evidence type="ECO:0000256" key="13">
    <source>
        <dbReference type="ARBA" id="ARBA00047308"/>
    </source>
</evidence>
<keyword evidence="6 14" id="KW-0479">Metal-binding</keyword>
<keyword evidence="3 14" id="KW-1003">Cell membrane</keyword>
<evidence type="ECO:0000256" key="2">
    <source>
        <dbReference type="ARBA" id="ARBA00006024"/>
    </source>
</evidence>
<evidence type="ECO:0000256" key="7">
    <source>
        <dbReference type="ARBA" id="ARBA00022741"/>
    </source>
</evidence>
<dbReference type="PROSITE" id="PS00154">
    <property type="entry name" value="ATPASE_E1_E2"/>
    <property type="match status" value="1"/>
</dbReference>
<sequence>MSQTAKHPANLTFRVEGMDCASCAATIKTALSGMTGVGDVEVSVARERMTLTASDDLAGQRTIENTLKTLGYTATRLPDAANDPGPRGPDHAERPRRRIAEPGQHTQMFRIDGMDCASCASTITSALAPLPGVANPDVSIAREILTMDLDQDRTPIDEIERIVGQLGFTATHVSDETPGARTPGAQDNPWWRKPRGLHLLASLALCAAGLALTRIAPAFEAHVFTAIALFAIFPIARRALAAARLGAVFTIQMLMTIAAIGAILIGEQLEALAVVVLFMIGELLEGLAAEKARSGIKALGRLLPRDARVDDDGTIRQIPADSLRIGQVVVARPGDRIAADGEIVDGISSVDESPVTGESVPVTKSAGDAVFAGTVNHDATLRIRVSRAPEDNTIARIIALVENAQDARAPTERFIERFSRIYMPVVLLIALAVVIVPPLTGLGTWETWIYRGLALLLIGCPCALVISVPAAIASSLSAGARHGILIKGGAVVENIARTGRVVFDKTGTLTEGRPVVTDIVAVDGDDAALLALATAIERESSHPLANAITAAAETRGIAAPAGDSVHIVPGKGMAGRVAGRAVFIGAPRFAADHAPLADDLSGRIGALEREGKTVAVVVADGAVAGLIALRDEPRQDARAGLADLKAAGVSALMMTGDNARTASAIAGDLGIEAVAEMLPEEKAGRVRELARAETVIMVGDGVNDAPALAEATVGVAIGSGTDVAMEAADAALMRNVIGDVARMIGLSRATMRNVRQNVVIALGLKAVFLVTTVTGLSGLWMAVLADTGATVLVTLNAMRLLGFLGRRGD</sequence>
<dbReference type="Pfam" id="PF00403">
    <property type="entry name" value="HMA"/>
    <property type="match status" value="2"/>
</dbReference>
<dbReference type="Pfam" id="PF00702">
    <property type="entry name" value="Hydrolase"/>
    <property type="match status" value="1"/>
</dbReference>
<keyword evidence="18" id="KW-1185">Reference proteome</keyword>
<keyword evidence="8 14" id="KW-0067">ATP-binding</keyword>
<dbReference type="InterPro" id="IPR017969">
    <property type="entry name" value="Heavy-metal-associated_CS"/>
</dbReference>
<dbReference type="FunFam" id="2.70.150.10:FF:000002">
    <property type="entry name" value="Copper-transporting ATPase 1, putative"/>
    <property type="match status" value="1"/>
</dbReference>
<dbReference type="Gene3D" id="3.40.1110.10">
    <property type="entry name" value="Calcium-transporting ATPase, cytoplasmic domain N"/>
    <property type="match status" value="1"/>
</dbReference>
<dbReference type="SUPFAM" id="SSF81653">
    <property type="entry name" value="Calcium ATPase, transduction domain A"/>
    <property type="match status" value="1"/>
</dbReference>
<comment type="subcellular location">
    <subcellularLocation>
        <location evidence="1">Cell membrane</location>
        <topology evidence="1">Multi-pass membrane protein</topology>
    </subcellularLocation>
</comment>
<dbReference type="PRINTS" id="PR00941">
    <property type="entry name" value="CDATPASE"/>
</dbReference>
<dbReference type="InterPro" id="IPR023298">
    <property type="entry name" value="ATPase_P-typ_TM_dom_sf"/>
</dbReference>
<keyword evidence="7 14" id="KW-0547">Nucleotide-binding</keyword>
<dbReference type="KEGG" id="thas:C6Y53_17990"/>
<dbReference type="InterPro" id="IPR027256">
    <property type="entry name" value="P-typ_ATPase_IB"/>
</dbReference>
<dbReference type="AlphaFoldDB" id="A0A2S0MU39"/>
<dbReference type="InterPro" id="IPR059000">
    <property type="entry name" value="ATPase_P-type_domA"/>
</dbReference>
<dbReference type="Proteomes" id="UP000237655">
    <property type="component" value="Chromosome"/>
</dbReference>
<evidence type="ECO:0000256" key="8">
    <source>
        <dbReference type="ARBA" id="ARBA00022840"/>
    </source>
</evidence>
<evidence type="ECO:0000256" key="15">
    <source>
        <dbReference type="SAM" id="MobiDB-lite"/>
    </source>
</evidence>
<dbReference type="InterPro" id="IPR008250">
    <property type="entry name" value="ATPase_P-typ_transduc_dom_A_sf"/>
</dbReference>
<keyword evidence="5 14" id="KW-0812">Transmembrane</keyword>
<gene>
    <name evidence="17" type="primary">cadA</name>
    <name evidence="17" type="ORF">C6Y53_17990</name>
</gene>
<dbReference type="InterPro" id="IPR023214">
    <property type="entry name" value="HAD_sf"/>
</dbReference>
<dbReference type="GO" id="GO:0046872">
    <property type="term" value="F:metal ion binding"/>
    <property type="evidence" value="ECO:0007669"/>
    <property type="project" value="UniProtKB-KW"/>
</dbReference>
<dbReference type="SFLD" id="SFLDS00003">
    <property type="entry name" value="Haloacid_Dehalogenase"/>
    <property type="match status" value="1"/>
</dbReference>
<dbReference type="EC" id="7.2.2.12" evidence="12"/>
<organism evidence="17 18">
    <name type="scientific">Pukyongiella litopenaei</name>
    <dbReference type="NCBI Taxonomy" id="2605946"/>
    <lineage>
        <taxon>Bacteria</taxon>
        <taxon>Pseudomonadati</taxon>
        <taxon>Pseudomonadota</taxon>
        <taxon>Alphaproteobacteria</taxon>
        <taxon>Rhodobacterales</taxon>
        <taxon>Paracoccaceae</taxon>
        <taxon>Pukyongiella</taxon>
    </lineage>
</organism>
<dbReference type="PANTHER" id="PTHR48085:SF5">
    <property type="entry name" value="CADMIUM_ZINC-TRANSPORTING ATPASE HMA4-RELATED"/>
    <property type="match status" value="1"/>
</dbReference>
<dbReference type="Pfam" id="PF00122">
    <property type="entry name" value="E1-E2_ATPase"/>
    <property type="match status" value="1"/>
</dbReference>
<feature type="transmembrane region" description="Helical" evidence="14">
    <location>
        <begin position="758"/>
        <end position="781"/>
    </location>
</feature>
<keyword evidence="10 14" id="KW-1133">Transmembrane helix</keyword>
<keyword evidence="4" id="KW-0597">Phosphoprotein</keyword>
<feature type="domain" description="HMA" evidence="16">
    <location>
        <begin position="105"/>
        <end position="171"/>
    </location>
</feature>
<feature type="region of interest" description="Disordered" evidence="15">
    <location>
        <begin position="74"/>
        <end position="104"/>
    </location>
</feature>
<dbReference type="InterPro" id="IPR036412">
    <property type="entry name" value="HAD-like_sf"/>
</dbReference>
<dbReference type="SUPFAM" id="SSF56784">
    <property type="entry name" value="HAD-like"/>
    <property type="match status" value="1"/>
</dbReference>
<feature type="transmembrane region" description="Helical" evidence="14">
    <location>
        <begin position="271"/>
        <end position="289"/>
    </location>
</feature>
<accession>A0A2S0MU39</accession>
<evidence type="ECO:0000313" key="18">
    <source>
        <dbReference type="Proteomes" id="UP000237655"/>
    </source>
</evidence>
<dbReference type="InterPro" id="IPR001757">
    <property type="entry name" value="P_typ_ATPase"/>
</dbReference>
<dbReference type="SUPFAM" id="SSF81665">
    <property type="entry name" value="Calcium ATPase, transmembrane domain M"/>
    <property type="match status" value="1"/>
</dbReference>
<dbReference type="GO" id="GO:0016463">
    <property type="term" value="F:P-type zinc transporter activity"/>
    <property type="evidence" value="ECO:0007669"/>
    <property type="project" value="UniProtKB-EC"/>
</dbReference>
<dbReference type="RefSeq" id="WP_106473699.1">
    <property type="nucleotide sequence ID" value="NZ_CP027665.1"/>
</dbReference>
<reference evidence="18" key="1">
    <citation type="submission" date="2018-03" db="EMBL/GenBank/DDBJ databases">
        <title>Genomic analysis of the strain SH-1 isolated from shrimp intestine.</title>
        <authorList>
            <person name="Kim Y.-S."/>
            <person name="Kim S.-E."/>
            <person name="Kim K.-H."/>
        </authorList>
    </citation>
    <scope>NUCLEOTIDE SEQUENCE [LARGE SCALE GENOMIC DNA]</scope>
    <source>
        <strain evidence="18">SH-1</strain>
    </source>
</reference>